<evidence type="ECO:0000259" key="1">
    <source>
        <dbReference type="Pfam" id="PF07859"/>
    </source>
</evidence>
<organism evidence="2 3">
    <name type="scientific">Calocera viscosa (strain TUFC12733)</name>
    <dbReference type="NCBI Taxonomy" id="1330018"/>
    <lineage>
        <taxon>Eukaryota</taxon>
        <taxon>Fungi</taxon>
        <taxon>Dikarya</taxon>
        <taxon>Basidiomycota</taxon>
        <taxon>Agaricomycotina</taxon>
        <taxon>Dacrymycetes</taxon>
        <taxon>Dacrymycetales</taxon>
        <taxon>Dacrymycetaceae</taxon>
        <taxon>Calocera</taxon>
    </lineage>
</organism>
<dbReference type="Pfam" id="PF07859">
    <property type="entry name" value="Abhydrolase_3"/>
    <property type="match status" value="1"/>
</dbReference>
<gene>
    <name evidence="2" type="ORF">CALVIDRAFT_529317</name>
</gene>
<dbReference type="GO" id="GO:0016787">
    <property type="term" value="F:hydrolase activity"/>
    <property type="evidence" value="ECO:0007669"/>
    <property type="project" value="UniProtKB-KW"/>
</dbReference>
<dbReference type="STRING" id="1330018.A0A167JGK3"/>
<reference evidence="2 3" key="1">
    <citation type="journal article" date="2016" name="Mol. Biol. Evol.">
        <title>Comparative Genomics of Early-Diverging Mushroom-Forming Fungi Provides Insights into the Origins of Lignocellulose Decay Capabilities.</title>
        <authorList>
            <person name="Nagy L.G."/>
            <person name="Riley R."/>
            <person name="Tritt A."/>
            <person name="Adam C."/>
            <person name="Daum C."/>
            <person name="Floudas D."/>
            <person name="Sun H."/>
            <person name="Yadav J.S."/>
            <person name="Pangilinan J."/>
            <person name="Larsson K.H."/>
            <person name="Matsuura K."/>
            <person name="Barry K."/>
            <person name="Labutti K."/>
            <person name="Kuo R."/>
            <person name="Ohm R.A."/>
            <person name="Bhattacharya S.S."/>
            <person name="Shirouzu T."/>
            <person name="Yoshinaga Y."/>
            <person name="Martin F.M."/>
            <person name="Grigoriev I.V."/>
            <person name="Hibbett D.S."/>
        </authorList>
    </citation>
    <scope>NUCLEOTIDE SEQUENCE [LARGE SCALE GENOMIC DNA]</scope>
    <source>
        <strain evidence="2 3">TUFC12733</strain>
    </source>
</reference>
<dbReference type="InterPro" id="IPR013094">
    <property type="entry name" value="AB_hydrolase_3"/>
</dbReference>
<evidence type="ECO:0000313" key="2">
    <source>
        <dbReference type="EMBL" id="KZO93574.1"/>
    </source>
</evidence>
<dbReference type="Gene3D" id="3.40.50.1820">
    <property type="entry name" value="alpha/beta hydrolase"/>
    <property type="match status" value="1"/>
</dbReference>
<dbReference type="PANTHER" id="PTHR23024:SF242">
    <property type="entry name" value="ALPHA_BETA HYDROLASE FOLD-3 DOMAIN-CONTAINING PROTEIN-RELATED"/>
    <property type="match status" value="1"/>
</dbReference>
<keyword evidence="2" id="KW-0378">Hydrolase</keyword>
<dbReference type="PANTHER" id="PTHR23024">
    <property type="entry name" value="ARYLACETAMIDE DEACETYLASE"/>
    <property type="match status" value="1"/>
</dbReference>
<proteinExistence type="predicted"/>
<name>A0A167JGK3_CALVF</name>
<dbReference type="InterPro" id="IPR029058">
    <property type="entry name" value="AB_hydrolase_fold"/>
</dbReference>
<dbReference type="OrthoDB" id="408631at2759"/>
<dbReference type="InterPro" id="IPR050466">
    <property type="entry name" value="Carboxylest/Gibb_receptor"/>
</dbReference>
<feature type="domain" description="Alpha/beta hydrolase fold-3" evidence="1">
    <location>
        <begin position="83"/>
        <end position="297"/>
    </location>
</feature>
<accession>A0A167JGK3</accession>
<keyword evidence="3" id="KW-1185">Reference proteome</keyword>
<dbReference type="SUPFAM" id="SSF53474">
    <property type="entry name" value="alpha/beta-Hydrolases"/>
    <property type="match status" value="1"/>
</dbReference>
<dbReference type="AlphaFoldDB" id="A0A167JGK3"/>
<evidence type="ECO:0000313" key="3">
    <source>
        <dbReference type="Proteomes" id="UP000076738"/>
    </source>
</evidence>
<protein>
    <submittedName>
        <fullName evidence="2">Alpha/beta-hydrolase</fullName>
    </submittedName>
</protein>
<dbReference type="Proteomes" id="UP000076738">
    <property type="component" value="Unassembled WGS sequence"/>
</dbReference>
<dbReference type="EMBL" id="KV417300">
    <property type="protein sequence ID" value="KZO93574.1"/>
    <property type="molecule type" value="Genomic_DNA"/>
</dbReference>
<sequence length="329" mass="36448">MTFLSWLKRSLLYARLKLHYIGINLLIKVVRGVRLLNYRKQYRAQYLTISGSKGQGRLKLYLHSPPASSTADAPKPGPKPVHINYHAGGFCLDMHGFDAKFCNFVAGELGCYVVDADYRLAPDHPFPAAYDDCQRVLDWVRANETGMFDTSKITVGGFSAGANLALAVAGTVEEPVQGVVVFYPITDFTVPYRSKRPPPNLEMATRKNLVIPLSEGDLVHAAYLFDQPTPHTREMLADPRLSPLFAPPEKFPDKGRTMILSCEYDYLDEEAQQMGKVLEKAGREPEMVWVKGVGHGFDLGAADGTAEGKARDESWGTAITVLRRAQSDP</sequence>